<gene>
    <name evidence="1" type="ORF">DPMN_092853</name>
</gene>
<dbReference type="Proteomes" id="UP000828390">
    <property type="component" value="Unassembled WGS sequence"/>
</dbReference>
<accession>A0A9D4R1D4</accession>
<reference evidence="1" key="2">
    <citation type="submission" date="2020-11" db="EMBL/GenBank/DDBJ databases">
        <authorList>
            <person name="McCartney M.A."/>
            <person name="Auch B."/>
            <person name="Kono T."/>
            <person name="Mallez S."/>
            <person name="Becker A."/>
            <person name="Gohl D.M."/>
            <person name="Silverstein K.A.T."/>
            <person name="Koren S."/>
            <person name="Bechman K.B."/>
            <person name="Herman A."/>
            <person name="Abrahante J.E."/>
            <person name="Garbe J."/>
        </authorList>
    </citation>
    <scope>NUCLEOTIDE SEQUENCE</scope>
    <source>
        <strain evidence="1">Duluth1</strain>
        <tissue evidence="1">Whole animal</tissue>
    </source>
</reference>
<evidence type="ECO:0000313" key="1">
    <source>
        <dbReference type="EMBL" id="KAH3850442.1"/>
    </source>
</evidence>
<name>A0A9D4R1D4_DREPO</name>
<proteinExistence type="predicted"/>
<reference evidence="1" key="1">
    <citation type="journal article" date="2019" name="bioRxiv">
        <title>The Genome of the Zebra Mussel, Dreissena polymorpha: A Resource for Invasive Species Research.</title>
        <authorList>
            <person name="McCartney M.A."/>
            <person name="Auch B."/>
            <person name="Kono T."/>
            <person name="Mallez S."/>
            <person name="Zhang Y."/>
            <person name="Obille A."/>
            <person name="Becker A."/>
            <person name="Abrahante J.E."/>
            <person name="Garbe J."/>
            <person name="Badalamenti J.P."/>
            <person name="Herman A."/>
            <person name="Mangelson H."/>
            <person name="Liachko I."/>
            <person name="Sullivan S."/>
            <person name="Sone E.D."/>
            <person name="Koren S."/>
            <person name="Silverstein K.A.T."/>
            <person name="Beckman K.B."/>
            <person name="Gohl D.M."/>
        </authorList>
    </citation>
    <scope>NUCLEOTIDE SEQUENCE</scope>
    <source>
        <strain evidence="1">Duluth1</strain>
        <tissue evidence="1">Whole animal</tissue>
    </source>
</reference>
<dbReference type="EMBL" id="JAIWYP010000003">
    <property type="protein sequence ID" value="KAH3850442.1"/>
    <property type="molecule type" value="Genomic_DNA"/>
</dbReference>
<keyword evidence="2" id="KW-1185">Reference proteome</keyword>
<dbReference type="AlphaFoldDB" id="A0A9D4R1D4"/>
<protein>
    <submittedName>
        <fullName evidence="1">Uncharacterized protein</fullName>
    </submittedName>
</protein>
<organism evidence="1 2">
    <name type="scientific">Dreissena polymorpha</name>
    <name type="common">Zebra mussel</name>
    <name type="synonym">Mytilus polymorpha</name>
    <dbReference type="NCBI Taxonomy" id="45954"/>
    <lineage>
        <taxon>Eukaryota</taxon>
        <taxon>Metazoa</taxon>
        <taxon>Spiralia</taxon>
        <taxon>Lophotrochozoa</taxon>
        <taxon>Mollusca</taxon>
        <taxon>Bivalvia</taxon>
        <taxon>Autobranchia</taxon>
        <taxon>Heteroconchia</taxon>
        <taxon>Euheterodonta</taxon>
        <taxon>Imparidentia</taxon>
        <taxon>Neoheterodontei</taxon>
        <taxon>Myida</taxon>
        <taxon>Dreissenoidea</taxon>
        <taxon>Dreissenidae</taxon>
        <taxon>Dreissena</taxon>
    </lineage>
</organism>
<evidence type="ECO:0000313" key="2">
    <source>
        <dbReference type="Proteomes" id="UP000828390"/>
    </source>
</evidence>
<comment type="caution">
    <text evidence="1">The sequence shown here is derived from an EMBL/GenBank/DDBJ whole genome shotgun (WGS) entry which is preliminary data.</text>
</comment>
<sequence length="79" mass="8585">MSQHQRAAALLRQAADLLNVNTCDRSTLPTPVTSVSSTSAAKAIFAPDSKRRRHEHVNTGTVAVSALDYYTQVLSGRHH</sequence>